<dbReference type="PANTHER" id="PTHR43798:SF31">
    <property type="entry name" value="AB HYDROLASE SUPERFAMILY PROTEIN YCLE"/>
    <property type="match status" value="1"/>
</dbReference>
<evidence type="ECO:0000259" key="2">
    <source>
        <dbReference type="Pfam" id="PF12697"/>
    </source>
</evidence>
<feature type="domain" description="AB hydrolase-1" evidence="2">
    <location>
        <begin position="26"/>
        <end position="257"/>
    </location>
</feature>
<keyword evidence="1" id="KW-0378">Hydrolase</keyword>
<sequence length="272" mass="29778">MDGGTLDRAGSRLRYWLDGPTGAPLVVFSHGAAMDHRMFDPQVPALTAAGYRTLTWDIRGHGESKPIGDLPLSTRDLTADLLAILDELGEHGPLCVGGQSLGGYLAQELVFRHPERVAAVVIIGSTCVTMPISRRERWALAASPLAFRLWPAGALRRTIATHTAVTPAAREYALDAASRLSKAEFVTVWRAVAGALHPEPGYRIEQPLLLCHGDQDRAGNVARVAPRWAARDPRCRYEVVPRAGHNANQDNPGWFNETLLDFLRTHYPVDGR</sequence>
<evidence type="ECO:0000313" key="4">
    <source>
        <dbReference type="Proteomes" id="UP000238362"/>
    </source>
</evidence>
<dbReference type="InterPro" id="IPR000073">
    <property type="entry name" value="AB_hydrolase_1"/>
</dbReference>
<dbReference type="PANTHER" id="PTHR43798">
    <property type="entry name" value="MONOACYLGLYCEROL LIPASE"/>
    <property type="match status" value="1"/>
</dbReference>
<dbReference type="Proteomes" id="UP000238362">
    <property type="component" value="Unassembled WGS sequence"/>
</dbReference>
<dbReference type="GO" id="GO:0016787">
    <property type="term" value="F:hydrolase activity"/>
    <property type="evidence" value="ECO:0007669"/>
    <property type="project" value="UniProtKB-KW"/>
</dbReference>
<protein>
    <submittedName>
        <fullName evidence="3">Pimeloyl-ACP methyl ester carboxylesterase</fullName>
    </submittedName>
</protein>
<proteinExistence type="predicted"/>
<dbReference type="RefSeq" id="WP_106177833.1">
    <property type="nucleotide sequence ID" value="NZ_PVNH01000003.1"/>
</dbReference>
<dbReference type="GO" id="GO:0016020">
    <property type="term" value="C:membrane"/>
    <property type="evidence" value="ECO:0007669"/>
    <property type="project" value="TreeGrafter"/>
</dbReference>
<reference evidence="3 4" key="1">
    <citation type="submission" date="2018-03" db="EMBL/GenBank/DDBJ databases">
        <title>Genomic Encyclopedia of Type Strains, Phase III (KMG-III): the genomes of soil and plant-associated and newly described type strains.</title>
        <authorList>
            <person name="Whitman W."/>
        </authorList>
    </citation>
    <scope>NUCLEOTIDE SEQUENCE [LARGE SCALE GENOMIC DNA]</scope>
    <source>
        <strain evidence="3 4">CGMCC 4.7125</strain>
    </source>
</reference>
<dbReference type="Pfam" id="PF12697">
    <property type="entry name" value="Abhydrolase_6"/>
    <property type="match status" value="1"/>
</dbReference>
<dbReference type="InterPro" id="IPR050266">
    <property type="entry name" value="AB_hydrolase_sf"/>
</dbReference>
<dbReference type="AlphaFoldDB" id="A0A2T0LYD5"/>
<dbReference type="PRINTS" id="PR00412">
    <property type="entry name" value="EPOXHYDRLASE"/>
</dbReference>
<evidence type="ECO:0000313" key="3">
    <source>
        <dbReference type="EMBL" id="PRX49117.1"/>
    </source>
</evidence>
<dbReference type="SUPFAM" id="SSF53474">
    <property type="entry name" value="alpha/beta-Hydrolases"/>
    <property type="match status" value="1"/>
</dbReference>
<evidence type="ECO:0000256" key="1">
    <source>
        <dbReference type="ARBA" id="ARBA00022801"/>
    </source>
</evidence>
<organism evidence="3 4">
    <name type="scientific">Prauserella shujinwangii</name>
    <dbReference type="NCBI Taxonomy" id="1453103"/>
    <lineage>
        <taxon>Bacteria</taxon>
        <taxon>Bacillati</taxon>
        <taxon>Actinomycetota</taxon>
        <taxon>Actinomycetes</taxon>
        <taxon>Pseudonocardiales</taxon>
        <taxon>Pseudonocardiaceae</taxon>
        <taxon>Prauserella</taxon>
    </lineage>
</organism>
<dbReference type="Gene3D" id="3.40.50.1820">
    <property type="entry name" value="alpha/beta hydrolase"/>
    <property type="match status" value="1"/>
</dbReference>
<comment type="caution">
    <text evidence="3">The sequence shown here is derived from an EMBL/GenBank/DDBJ whole genome shotgun (WGS) entry which is preliminary data.</text>
</comment>
<dbReference type="InterPro" id="IPR000639">
    <property type="entry name" value="Epox_hydrolase-like"/>
</dbReference>
<accession>A0A2T0LYD5</accession>
<dbReference type="InterPro" id="IPR029058">
    <property type="entry name" value="AB_hydrolase_fold"/>
</dbReference>
<name>A0A2T0LYD5_9PSEU</name>
<dbReference type="EMBL" id="PVNH01000003">
    <property type="protein sequence ID" value="PRX49117.1"/>
    <property type="molecule type" value="Genomic_DNA"/>
</dbReference>
<dbReference type="OrthoDB" id="63519at2"/>
<dbReference type="PRINTS" id="PR00111">
    <property type="entry name" value="ABHYDROLASE"/>
</dbReference>
<keyword evidence="4" id="KW-1185">Reference proteome</keyword>
<gene>
    <name evidence="3" type="ORF">B0I33_103150</name>
</gene>